<dbReference type="AlphaFoldDB" id="A0A668TK23"/>
<dbReference type="Pfam" id="PF09746">
    <property type="entry name" value="Membralin"/>
    <property type="match status" value="1"/>
</dbReference>
<reference evidence="3" key="1">
    <citation type="submission" date="2025-08" db="UniProtKB">
        <authorList>
            <consortium name="Ensembl"/>
        </authorList>
    </citation>
    <scope>IDENTIFICATION</scope>
</reference>
<sequence length="689" mass="76123">MSENQANNNNVPLNNNNNNMGPNRLRNPNLNQNPLINVRDRLFHALFFKMAVTYARLFPPSFRRVFEFFVLLKALFVLFILAYIHIAFSRSPINCLEVVRERWPRDGILRVEIQRNSSRAPIFLQHYDSASLHDELDAEEEGGGLAMGGLSLAMLPDEEVEEEEMTVEMFDNSSVQFELDIEPRLKPSLIGAGGGGASGGGGANDSQDVSFSQTTKGMQPLQDSVSELEMMTRAVWPQEEYIVEYSLEYGFLRLSQSTRQRLNIPVMVVTLDPMKDECFGDGFSRFLLDEFLGYDDILMSSVKALAENEENKGFLRNVVSGEHYRFVSMWMARTSYLAAFVIMVIFTLSVSMLLRYSHHQIFVFIVDLLQMLEMNMTIAFPAAPLLTVILALVGMEAIMSEFFNDTTTAFYIILIVWLADQYDAICCHTNTSKRHWLRFFYLYHFAFYAYHYRFNGQYSSLALVTSWLFIQHSMIYFFHHYELPAILQQIRIQEMLLQNQQAGQNQTALQDNLNNNIGTAAAGTGPANAAQPGPTSGAEPAPQTESLPSPAEGGASGSGEVRAELNWVAHTAAILTEALTSSVDTGASSGQGPAEINVVAEFWMGGGAVGGRSLGGSGAFGGQDPNSISVEFKPAPAPPITAQHEAGPSEDVGPSQAEGALEEAGPSEECPSHTDCPPSQSADCRQRPS</sequence>
<feature type="transmembrane region" description="Helical" evidence="2">
    <location>
        <begin position="376"/>
        <end position="395"/>
    </location>
</feature>
<dbReference type="GO" id="GO:0005783">
    <property type="term" value="C:endoplasmic reticulum"/>
    <property type="evidence" value="ECO:0007669"/>
    <property type="project" value="TreeGrafter"/>
</dbReference>
<keyword evidence="2" id="KW-0812">Transmembrane</keyword>
<feature type="transmembrane region" description="Helical" evidence="2">
    <location>
        <begin position="65"/>
        <end position="84"/>
    </location>
</feature>
<evidence type="ECO:0000256" key="2">
    <source>
        <dbReference type="SAM" id="Phobius"/>
    </source>
</evidence>
<dbReference type="PANTHER" id="PTHR21650">
    <property type="entry name" value="MEMBRALIN/KINETOCHORE PROTEIN NUF2"/>
    <property type="match status" value="1"/>
</dbReference>
<evidence type="ECO:0008006" key="5">
    <source>
        <dbReference type="Google" id="ProtNLM"/>
    </source>
</evidence>
<feature type="compositionally biased region" description="Low complexity" evidence="1">
    <location>
        <begin position="520"/>
        <end position="535"/>
    </location>
</feature>
<protein>
    <recommendedName>
        <fullName evidence="5">Transmembrane protein 259</fullName>
    </recommendedName>
</protein>
<evidence type="ECO:0000313" key="4">
    <source>
        <dbReference type="Proteomes" id="UP000472276"/>
    </source>
</evidence>
<feature type="region of interest" description="Disordered" evidence="1">
    <location>
        <begin position="1"/>
        <end position="25"/>
    </location>
</feature>
<proteinExistence type="predicted"/>
<feature type="compositionally biased region" description="Gly residues" evidence="1">
    <location>
        <begin position="191"/>
        <end position="203"/>
    </location>
</feature>
<feature type="region of interest" description="Disordered" evidence="1">
    <location>
        <begin position="615"/>
        <end position="689"/>
    </location>
</feature>
<name>A0A668TK23_OREAU</name>
<dbReference type="Ensembl" id="ENSOABT00000027341.2">
    <property type="protein sequence ID" value="ENSOABP00000026581.2"/>
    <property type="gene ID" value="ENSOABG00000012560.2"/>
</dbReference>
<feature type="region of interest" description="Disordered" evidence="1">
    <location>
        <begin position="520"/>
        <end position="559"/>
    </location>
</feature>
<gene>
    <name evidence="3" type="primary">TMEM259</name>
</gene>
<dbReference type="Proteomes" id="UP000472276">
    <property type="component" value="Unassembled WGS sequence"/>
</dbReference>
<dbReference type="RefSeq" id="XP_031599376.1">
    <property type="nucleotide sequence ID" value="XM_031743516.2"/>
</dbReference>
<evidence type="ECO:0000313" key="3">
    <source>
        <dbReference type="Ensembl" id="ENSOABP00000026581.2"/>
    </source>
</evidence>
<feature type="compositionally biased region" description="Polar residues" evidence="1">
    <location>
        <begin position="204"/>
        <end position="218"/>
    </location>
</feature>
<dbReference type="GO" id="GO:1904294">
    <property type="term" value="P:positive regulation of ERAD pathway"/>
    <property type="evidence" value="ECO:0007669"/>
    <property type="project" value="TreeGrafter"/>
</dbReference>
<feature type="transmembrane region" description="Helical" evidence="2">
    <location>
        <begin position="335"/>
        <end position="356"/>
    </location>
</feature>
<dbReference type="InterPro" id="IPR019144">
    <property type="entry name" value="Membralin"/>
</dbReference>
<dbReference type="GO" id="GO:0034976">
    <property type="term" value="P:response to endoplasmic reticulum stress"/>
    <property type="evidence" value="ECO:0007669"/>
    <property type="project" value="TreeGrafter"/>
</dbReference>
<organism evidence="3 4">
    <name type="scientific">Oreochromis aureus</name>
    <name type="common">Israeli tilapia</name>
    <name type="synonym">Chromis aureus</name>
    <dbReference type="NCBI Taxonomy" id="47969"/>
    <lineage>
        <taxon>Eukaryota</taxon>
        <taxon>Metazoa</taxon>
        <taxon>Chordata</taxon>
        <taxon>Craniata</taxon>
        <taxon>Vertebrata</taxon>
        <taxon>Euteleostomi</taxon>
        <taxon>Actinopterygii</taxon>
        <taxon>Neopterygii</taxon>
        <taxon>Teleostei</taxon>
        <taxon>Neoteleostei</taxon>
        <taxon>Acanthomorphata</taxon>
        <taxon>Ovalentaria</taxon>
        <taxon>Cichlomorphae</taxon>
        <taxon>Cichliformes</taxon>
        <taxon>Cichlidae</taxon>
        <taxon>African cichlids</taxon>
        <taxon>Pseudocrenilabrinae</taxon>
        <taxon>Oreochromini</taxon>
        <taxon>Oreochromis</taxon>
    </lineage>
</organism>
<keyword evidence="2" id="KW-1133">Transmembrane helix</keyword>
<reference evidence="3" key="2">
    <citation type="submission" date="2025-09" db="UniProtKB">
        <authorList>
            <consortium name="Ensembl"/>
        </authorList>
    </citation>
    <scope>IDENTIFICATION</scope>
</reference>
<keyword evidence="2" id="KW-0472">Membrane</keyword>
<evidence type="ECO:0000256" key="1">
    <source>
        <dbReference type="SAM" id="MobiDB-lite"/>
    </source>
</evidence>
<dbReference type="GeneID" id="116323238"/>
<dbReference type="PANTHER" id="PTHR21650:SF4">
    <property type="entry name" value="MEMBRALIN"/>
    <property type="match status" value="1"/>
</dbReference>
<keyword evidence="4" id="KW-1185">Reference proteome</keyword>
<accession>A0A668TK23</accession>
<feature type="region of interest" description="Disordered" evidence="1">
    <location>
        <begin position="190"/>
        <end position="218"/>
    </location>
</feature>